<evidence type="ECO:0000313" key="2">
    <source>
        <dbReference type="EMBL" id="KAF4675812.1"/>
    </source>
</evidence>
<proteinExistence type="predicted"/>
<dbReference type="EMBL" id="JAAPAO010000042">
    <property type="protein sequence ID" value="KAF4675812.1"/>
    <property type="molecule type" value="Genomic_DNA"/>
</dbReference>
<feature type="signal peptide" evidence="1">
    <location>
        <begin position="1"/>
        <end position="20"/>
    </location>
</feature>
<protein>
    <submittedName>
        <fullName evidence="2">Uncharacterized protein</fullName>
    </submittedName>
</protein>
<comment type="caution">
    <text evidence="2">The sequence shown here is derived from an EMBL/GenBank/DDBJ whole genome shotgun (WGS) entry which is preliminary data.</text>
</comment>
<keyword evidence="1" id="KW-0732">Signal</keyword>
<feature type="chain" id="PRO_5029453394" evidence="1">
    <location>
        <begin position="21"/>
        <end position="222"/>
    </location>
</feature>
<name>A0A7J6MW07_PERCH</name>
<dbReference type="AlphaFoldDB" id="A0A7J6MW07"/>
<evidence type="ECO:0000313" key="3">
    <source>
        <dbReference type="Proteomes" id="UP000591131"/>
    </source>
</evidence>
<organism evidence="2 3">
    <name type="scientific">Perkinsus chesapeaki</name>
    <name type="common">Clam parasite</name>
    <name type="synonym">Perkinsus andrewsi</name>
    <dbReference type="NCBI Taxonomy" id="330153"/>
    <lineage>
        <taxon>Eukaryota</taxon>
        <taxon>Sar</taxon>
        <taxon>Alveolata</taxon>
        <taxon>Perkinsozoa</taxon>
        <taxon>Perkinsea</taxon>
        <taxon>Perkinsida</taxon>
        <taxon>Perkinsidae</taxon>
        <taxon>Perkinsus</taxon>
    </lineage>
</organism>
<keyword evidence="3" id="KW-1185">Reference proteome</keyword>
<evidence type="ECO:0000256" key="1">
    <source>
        <dbReference type="SAM" id="SignalP"/>
    </source>
</evidence>
<dbReference type="OrthoDB" id="10632258at2759"/>
<reference evidence="2 3" key="1">
    <citation type="submission" date="2020-04" db="EMBL/GenBank/DDBJ databases">
        <title>Perkinsus chesapeaki whole genome sequence.</title>
        <authorList>
            <person name="Bogema D.R."/>
        </authorList>
    </citation>
    <scope>NUCLEOTIDE SEQUENCE [LARGE SCALE GENOMIC DNA]</scope>
    <source>
        <strain evidence="2">ATCC PRA-425</strain>
    </source>
</reference>
<accession>A0A7J6MW07</accession>
<gene>
    <name evidence="2" type="ORF">FOL47_007238</name>
</gene>
<sequence length="222" mass="25052">MRLSSTLLVFATQAVLSVMAQIPGRYQYSEGDEYILAIDISDHGHSYELNFDGTFDGVHRLYIGIQSIYPGIKFQDGDLTTVTFITADRLYVMFGGKKVELSRVAYDLQVGKFVYMEGELPFPNFRISYNVHSDGGLEVTFVCADIATPTGIFTIVENDLSKYKYKSYDLIPFGNIDKLKRDIRHACPGLPLYPEDLKDIIFVNSYTIFIGLGNTRYTLTKA</sequence>
<dbReference type="Proteomes" id="UP000591131">
    <property type="component" value="Unassembled WGS sequence"/>
</dbReference>